<sequence length="85" mass="9542">MGIDSIKIDKMFIDTIGTNDLKRGVLDAIIAFGMESGLEMIVEGVETAEQVEYLKKRGIFLLQGYYFARPMPVEQLKTVKSDEVP</sequence>
<gene>
    <name evidence="2" type="ORF">C8J23_11986</name>
</gene>
<evidence type="ECO:0000313" key="2">
    <source>
        <dbReference type="EMBL" id="PYE57771.1"/>
    </source>
</evidence>
<feature type="domain" description="EAL" evidence="1">
    <location>
        <begin position="1"/>
        <end position="84"/>
    </location>
</feature>
<dbReference type="PANTHER" id="PTHR33121:SF56">
    <property type="entry name" value="SIGNALLING PROTEIN WITH EAL AND C2 DOMAINS"/>
    <property type="match status" value="1"/>
</dbReference>
<dbReference type="PROSITE" id="PS50883">
    <property type="entry name" value="EAL"/>
    <property type="match status" value="1"/>
</dbReference>
<accession>A0ABX5PM94</accession>
<protein>
    <submittedName>
        <fullName evidence="2">EAL domain-containing protein</fullName>
    </submittedName>
</protein>
<dbReference type="PANTHER" id="PTHR33121">
    <property type="entry name" value="CYCLIC DI-GMP PHOSPHODIESTERASE PDEF"/>
    <property type="match status" value="1"/>
</dbReference>
<keyword evidence="3" id="KW-1185">Reference proteome</keyword>
<organism evidence="2 3">
    <name type="scientific">Shewanella chilikensis</name>
    <dbReference type="NCBI Taxonomy" id="558541"/>
    <lineage>
        <taxon>Bacteria</taxon>
        <taxon>Pseudomonadati</taxon>
        <taxon>Pseudomonadota</taxon>
        <taxon>Gammaproteobacteria</taxon>
        <taxon>Alteromonadales</taxon>
        <taxon>Shewanellaceae</taxon>
        <taxon>Shewanella</taxon>
    </lineage>
</organism>
<dbReference type="Pfam" id="PF00563">
    <property type="entry name" value="EAL"/>
    <property type="match status" value="1"/>
</dbReference>
<dbReference type="InterPro" id="IPR050706">
    <property type="entry name" value="Cyclic-di-GMP_PDE-like"/>
</dbReference>
<reference evidence="2 3" key="1">
    <citation type="submission" date="2018-06" db="EMBL/GenBank/DDBJ databases">
        <title>Genomic Encyclopedia of Type Strains, Phase III (KMG-III): the genomes of soil and plant-associated and newly described type strains.</title>
        <authorList>
            <person name="Whitman W."/>
        </authorList>
    </citation>
    <scope>NUCLEOTIDE SEQUENCE [LARGE SCALE GENOMIC DNA]</scope>
    <source>
        <strain evidence="2 3">JC5</strain>
    </source>
</reference>
<name>A0ABX5PM94_9GAMM</name>
<dbReference type="Proteomes" id="UP000247584">
    <property type="component" value="Unassembled WGS sequence"/>
</dbReference>
<dbReference type="InterPro" id="IPR035919">
    <property type="entry name" value="EAL_sf"/>
</dbReference>
<dbReference type="CDD" id="cd01948">
    <property type="entry name" value="EAL"/>
    <property type="match status" value="1"/>
</dbReference>
<dbReference type="Gene3D" id="3.20.20.450">
    <property type="entry name" value="EAL domain"/>
    <property type="match status" value="1"/>
</dbReference>
<proteinExistence type="predicted"/>
<dbReference type="SUPFAM" id="SSF141868">
    <property type="entry name" value="EAL domain-like"/>
    <property type="match status" value="1"/>
</dbReference>
<evidence type="ECO:0000313" key="3">
    <source>
        <dbReference type="Proteomes" id="UP000247584"/>
    </source>
</evidence>
<dbReference type="InterPro" id="IPR001633">
    <property type="entry name" value="EAL_dom"/>
</dbReference>
<evidence type="ECO:0000259" key="1">
    <source>
        <dbReference type="PROSITE" id="PS50883"/>
    </source>
</evidence>
<comment type="caution">
    <text evidence="2">The sequence shown here is derived from an EMBL/GenBank/DDBJ whole genome shotgun (WGS) entry which is preliminary data.</text>
</comment>
<dbReference type="EMBL" id="QJSY01000019">
    <property type="protein sequence ID" value="PYE57771.1"/>
    <property type="molecule type" value="Genomic_DNA"/>
</dbReference>